<feature type="region of interest" description="Disordered" evidence="3">
    <location>
        <begin position="316"/>
        <end position="389"/>
    </location>
</feature>
<dbReference type="PANTHER" id="PTHR31001:SF81">
    <property type="entry name" value="ZN(II)2CYS6 TRANSCRIPTION FACTOR"/>
    <property type="match status" value="1"/>
</dbReference>
<dbReference type="CDD" id="cd00067">
    <property type="entry name" value="GAL4"/>
    <property type="match status" value="1"/>
</dbReference>
<comment type="caution">
    <text evidence="5">The sequence shown here is derived from an EMBL/GenBank/DDBJ whole genome shotgun (WGS) entry which is preliminary data.</text>
</comment>
<feature type="compositionally biased region" description="Low complexity" evidence="3">
    <location>
        <begin position="131"/>
        <end position="148"/>
    </location>
</feature>
<evidence type="ECO:0000256" key="2">
    <source>
        <dbReference type="ARBA" id="ARBA00023242"/>
    </source>
</evidence>
<keyword evidence="2" id="KW-0539">Nucleus</keyword>
<feature type="compositionally biased region" description="Polar residues" evidence="3">
    <location>
        <begin position="168"/>
        <end position="196"/>
    </location>
</feature>
<dbReference type="InterPro" id="IPR001138">
    <property type="entry name" value="Zn2Cys6_DnaBD"/>
</dbReference>
<dbReference type="OrthoDB" id="2269373at2759"/>
<dbReference type="InterPro" id="IPR050613">
    <property type="entry name" value="Sec_Metabolite_Reg"/>
</dbReference>
<evidence type="ECO:0000256" key="3">
    <source>
        <dbReference type="SAM" id="MobiDB-lite"/>
    </source>
</evidence>
<accession>A0A409VAQ7</accession>
<dbReference type="STRING" id="181874.A0A409VAQ7"/>
<reference evidence="5 6" key="1">
    <citation type="journal article" date="2018" name="Evol. Lett.">
        <title>Horizontal gene cluster transfer increased hallucinogenic mushroom diversity.</title>
        <authorList>
            <person name="Reynolds H.T."/>
            <person name="Vijayakumar V."/>
            <person name="Gluck-Thaler E."/>
            <person name="Korotkin H.B."/>
            <person name="Matheny P.B."/>
            <person name="Slot J.C."/>
        </authorList>
    </citation>
    <scope>NUCLEOTIDE SEQUENCE [LARGE SCALE GENOMIC DNA]</scope>
    <source>
        <strain evidence="5 6">2629</strain>
    </source>
</reference>
<protein>
    <recommendedName>
        <fullName evidence="4">Zn(2)-C6 fungal-type domain-containing protein</fullName>
    </recommendedName>
</protein>
<evidence type="ECO:0000259" key="4">
    <source>
        <dbReference type="PROSITE" id="PS50048"/>
    </source>
</evidence>
<dbReference type="GO" id="GO:0008270">
    <property type="term" value="F:zinc ion binding"/>
    <property type="evidence" value="ECO:0007669"/>
    <property type="project" value="InterPro"/>
</dbReference>
<dbReference type="Gene3D" id="4.10.240.10">
    <property type="entry name" value="Zn(2)-C6 fungal-type DNA-binding domain"/>
    <property type="match status" value="1"/>
</dbReference>
<comment type="subcellular location">
    <subcellularLocation>
        <location evidence="1">Nucleus</location>
    </subcellularLocation>
</comment>
<sequence>MSSEVANKKKRTPTESNPAPDGDHRKRRRNRTTQSCLNCHTSKRMCDRKRPACARCTQLGLTGLCVYEVDDPSQRTDTQDESARLLKRVAELEGVIRELKNKPHPRWVQGSNGSEDFDKWQPRTVSHGDDASVSSSSAPSPLHSSCSSERGEGFHHSSRSGKSSSDSLNASIQLQTSMGTRQSSPYSPTSSGNTSPPALLTPTEEYPLSHVGIANNGSLSHDYDLASMFLSYPGLLGCHESQFTSPADRFSKSGTNHCGCLHEAASYNTMLELSLRLRKASDVLSRLPHHQLGNMCHLHQRIAELDSFTTNALSDISSTPGDLPDSGERHGMHGAVQGGFHASNLFSPRSTTSQNGVNNVRPWDMLPSNANSPASLDDSFMTWEPPRRS</sequence>
<dbReference type="InParanoid" id="A0A409VAQ7"/>
<dbReference type="PANTHER" id="PTHR31001">
    <property type="entry name" value="UNCHARACTERIZED TRANSCRIPTIONAL REGULATORY PROTEIN"/>
    <property type="match status" value="1"/>
</dbReference>
<gene>
    <name evidence="5" type="ORF">CVT24_009422</name>
</gene>
<dbReference type="PROSITE" id="PS00463">
    <property type="entry name" value="ZN2_CY6_FUNGAL_1"/>
    <property type="match status" value="1"/>
</dbReference>
<dbReference type="SMART" id="SM00066">
    <property type="entry name" value="GAL4"/>
    <property type="match status" value="1"/>
</dbReference>
<dbReference type="GO" id="GO:0005634">
    <property type="term" value="C:nucleus"/>
    <property type="evidence" value="ECO:0007669"/>
    <property type="project" value="UniProtKB-SubCell"/>
</dbReference>
<evidence type="ECO:0000256" key="1">
    <source>
        <dbReference type="ARBA" id="ARBA00004123"/>
    </source>
</evidence>
<feature type="region of interest" description="Disordered" evidence="3">
    <location>
        <begin position="1"/>
        <end position="33"/>
    </location>
</feature>
<dbReference type="GO" id="GO:0000981">
    <property type="term" value="F:DNA-binding transcription factor activity, RNA polymerase II-specific"/>
    <property type="evidence" value="ECO:0007669"/>
    <property type="project" value="InterPro"/>
</dbReference>
<feature type="domain" description="Zn(2)-C6 fungal-type" evidence="4">
    <location>
        <begin position="35"/>
        <end position="67"/>
    </location>
</feature>
<dbReference type="EMBL" id="NHTK01006101">
    <property type="protein sequence ID" value="PPQ63993.1"/>
    <property type="molecule type" value="Genomic_DNA"/>
</dbReference>
<proteinExistence type="predicted"/>
<feature type="region of interest" description="Disordered" evidence="3">
    <location>
        <begin position="103"/>
        <end position="203"/>
    </location>
</feature>
<keyword evidence="6" id="KW-1185">Reference proteome</keyword>
<organism evidence="5 6">
    <name type="scientific">Panaeolus cyanescens</name>
    <dbReference type="NCBI Taxonomy" id="181874"/>
    <lineage>
        <taxon>Eukaryota</taxon>
        <taxon>Fungi</taxon>
        <taxon>Dikarya</taxon>
        <taxon>Basidiomycota</taxon>
        <taxon>Agaricomycotina</taxon>
        <taxon>Agaricomycetes</taxon>
        <taxon>Agaricomycetidae</taxon>
        <taxon>Agaricales</taxon>
        <taxon>Agaricineae</taxon>
        <taxon>Galeropsidaceae</taxon>
        <taxon>Panaeolus</taxon>
    </lineage>
</organism>
<evidence type="ECO:0000313" key="6">
    <source>
        <dbReference type="Proteomes" id="UP000284842"/>
    </source>
</evidence>
<dbReference type="Pfam" id="PF00172">
    <property type="entry name" value="Zn_clus"/>
    <property type="match status" value="1"/>
</dbReference>
<feature type="compositionally biased region" description="Polar residues" evidence="3">
    <location>
        <begin position="344"/>
        <end position="358"/>
    </location>
</feature>
<dbReference type="AlphaFoldDB" id="A0A409VAQ7"/>
<evidence type="ECO:0000313" key="5">
    <source>
        <dbReference type="EMBL" id="PPQ63993.1"/>
    </source>
</evidence>
<feature type="compositionally biased region" description="Basic and acidic residues" evidence="3">
    <location>
        <begin position="116"/>
        <end position="130"/>
    </location>
</feature>
<dbReference type="SUPFAM" id="SSF57701">
    <property type="entry name" value="Zn2/Cys6 DNA-binding domain"/>
    <property type="match status" value="1"/>
</dbReference>
<name>A0A409VAQ7_9AGAR</name>
<dbReference type="InterPro" id="IPR036864">
    <property type="entry name" value="Zn2-C6_fun-type_DNA-bd_sf"/>
</dbReference>
<dbReference type="Proteomes" id="UP000284842">
    <property type="component" value="Unassembled WGS sequence"/>
</dbReference>
<dbReference type="PROSITE" id="PS50048">
    <property type="entry name" value="ZN2_CY6_FUNGAL_2"/>
    <property type="match status" value="1"/>
</dbReference>